<dbReference type="GO" id="GO:0016020">
    <property type="term" value="C:membrane"/>
    <property type="evidence" value="ECO:0007669"/>
    <property type="project" value="TreeGrafter"/>
</dbReference>
<evidence type="ECO:0000259" key="4">
    <source>
        <dbReference type="Pfam" id="PF00561"/>
    </source>
</evidence>
<gene>
    <name evidence="5" type="ORF">G7Y89_g13366</name>
</gene>
<reference evidence="5 6" key="1">
    <citation type="submission" date="2020-03" db="EMBL/GenBank/DDBJ databases">
        <title>Draft Genome Sequence of Cudoniella acicularis.</title>
        <authorList>
            <person name="Buettner E."/>
            <person name="Kellner H."/>
        </authorList>
    </citation>
    <scope>NUCLEOTIDE SEQUENCE [LARGE SCALE GENOMIC DNA]</scope>
    <source>
        <strain evidence="5 6">DSM 108380</strain>
    </source>
</reference>
<keyword evidence="6" id="KW-1185">Reference proteome</keyword>
<dbReference type="InterPro" id="IPR002410">
    <property type="entry name" value="Peptidase_S33"/>
</dbReference>
<feature type="domain" description="AB hydrolase-1" evidence="4">
    <location>
        <begin position="43"/>
        <end position="291"/>
    </location>
</feature>
<evidence type="ECO:0000256" key="1">
    <source>
        <dbReference type="ARBA" id="ARBA00010088"/>
    </source>
</evidence>
<dbReference type="InterPro" id="IPR050266">
    <property type="entry name" value="AB_hydrolase_sf"/>
</dbReference>
<name>A0A8H4R8F3_9HELO</name>
<dbReference type="GO" id="GO:0008233">
    <property type="term" value="F:peptidase activity"/>
    <property type="evidence" value="ECO:0007669"/>
    <property type="project" value="InterPro"/>
</dbReference>
<feature type="region of interest" description="Disordered" evidence="3">
    <location>
        <begin position="377"/>
        <end position="398"/>
    </location>
</feature>
<protein>
    <recommendedName>
        <fullName evidence="4">AB hydrolase-1 domain-containing protein</fullName>
    </recommendedName>
</protein>
<evidence type="ECO:0000313" key="5">
    <source>
        <dbReference type="EMBL" id="KAF4624803.1"/>
    </source>
</evidence>
<sequence>MTSVDFVPVTESEVDFSPKGAGKPCKTWYTIFGTFPSPTGARPLICIYGGPGVPHDFLRPIGNLSSTHNIPAIMYDQIGCGRSTHLPEKKWENDFWTMELFLLEFDNLLSHLGIQDSYDILGQSWGGSIGAVHAALQPKSLKKLIIADSSASVRKLLKQFPLNYQETLKKHEADGTFDSSEYQQATMEFYGQHLCRLKPLLDALMASMIATQKDTTVNYTMNGPYVFKRTGTFQNWSIVDRTHKINVRTLLINGKYDGAQDSVMEPFFNLIDKVKWVRFGESSHAPHLEEPDEFLKVVDFTILFMVIKIPKVAVQIQQDADGHVGMKRTAPTIAPPLLLLRRLYQHGHPNTPSIPLPELKIRFLKLNVSISYLENSTRNHNGRNTLQRKVGHPGHRRNSNQFVPLSHSFILRANLFPALSTISPTSLT</sequence>
<organism evidence="5 6">
    <name type="scientific">Cudoniella acicularis</name>
    <dbReference type="NCBI Taxonomy" id="354080"/>
    <lineage>
        <taxon>Eukaryota</taxon>
        <taxon>Fungi</taxon>
        <taxon>Dikarya</taxon>
        <taxon>Ascomycota</taxon>
        <taxon>Pezizomycotina</taxon>
        <taxon>Leotiomycetes</taxon>
        <taxon>Helotiales</taxon>
        <taxon>Tricladiaceae</taxon>
        <taxon>Cudoniella</taxon>
    </lineage>
</organism>
<dbReference type="PRINTS" id="PR00793">
    <property type="entry name" value="PROAMNOPTASE"/>
</dbReference>
<dbReference type="InterPro" id="IPR000073">
    <property type="entry name" value="AB_hydrolase_1"/>
</dbReference>
<dbReference type="Gene3D" id="3.40.50.1820">
    <property type="entry name" value="alpha/beta hydrolase"/>
    <property type="match status" value="1"/>
</dbReference>
<comment type="similarity">
    <text evidence="1">Belongs to the peptidase S33 family.</text>
</comment>
<feature type="compositionally biased region" description="Basic residues" evidence="3">
    <location>
        <begin position="389"/>
        <end position="398"/>
    </location>
</feature>
<dbReference type="EMBL" id="JAAMPI010001549">
    <property type="protein sequence ID" value="KAF4624803.1"/>
    <property type="molecule type" value="Genomic_DNA"/>
</dbReference>
<dbReference type="NCBIfam" id="TIGR01250">
    <property type="entry name" value="pro_imino_pep_2"/>
    <property type="match status" value="1"/>
</dbReference>
<dbReference type="InterPro" id="IPR029058">
    <property type="entry name" value="AB_hydrolase_fold"/>
</dbReference>
<dbReference type="Proteomes" id="UP000566819">
    <property type="component" value="Unassembled WGS sequence"/>
</dbReference>
<evidence type="ECO:0000256" key="3">
    <source>
        <dbReference type="SAM" id="MobiDB-lite"/>
    </source>
</evidence>
<dbReference type="PANTHER" id="PTHR43798:SF33">
    <property type="entry name" value="HYDROLASE, PUTATIVE (AFU_ORTHOLOGUE AFUA_2G14860)-RELATED"/>
    <property type="match status" value="1"/>
</dbReference>
<accession>A0A8H4R8F3</accession>
<dbReference type="Pfam" id="PF00561">
    <property type="entry name" value="Abhydrolase_1"/>
    <property type="match status" value="1"/>
</dbReference>
<dbReference type="PANTHER" id="PTHR43798">
    <property type="entry name" value="MONOACYLGLYCEROL LIPASE"/>
    <property type="match status" value="1"/>
</dbReference>
<proteinExistence type="inferred from homology"/>
<dbReference type="GO" id="GO:0006508">
    <property type="term" value="P:proteolysis"/>
    <property type="evidence" value="ECO:0007669"/>
    <property type="project" value="InterPro"/>
</dbReference>
<dbReference type="AlphaFoldDB" id="A0A8H4R8F3"/>
<comment type="caution">
    <text evidence="5">The sequence shown here is derived from an EMBL/GenBank/DDBJ whole genome shotgun (WGS) entry which is preliminary data.</text>
</comment>
<keyword evidence="2" id="KW-0378">Hydrolase</keyword>
<dbReference type="InterPro" id="IPR005945">
    <property type="entry name" value="Pro_imino_pep"/>
</dbReference>
<dbReference type="SUPFAM" id="SSF53474">
    <property type="entry name" value="alpha/beta-Hydrolases"/>
    <property type="match status" value="1"/>
</dbReference>
<feature type="compositionally biased region" description="Polar residues" evidence="3">
    <location>
        <begin position="377"/>
        <end position="387"/>
    </location>
</feature>
<evidence type="ECO:0000256" key="2">
    <source>
        <dbReference type="ARBA" id="ARBA00022801"/>
    </source>
</evidence>
<evidence type="ECO:0000313" key="6">
    <source>
        <dbReference type="Proteomes" id="UP000566819"/>
    </source>
</evidence>
<dbReference type="OrthoDB" id="190201at2759"/>